<dbReference type="GO" id="GO:0005634">
    <property type="term" value="C:nucleus"/>
    <property type="evidence" value="ECO:0007669"/>
    <property type="project" value="UniProtKB-SubCell"/>
</dbReference>
<gene>
    <name evidence="8" type="ORF">M413DRAFT_22142</name>
</gene>
<accession>A0A0C2Z2J6</accession>
<dbReference type="OrthoDB" id="5954824at2759"/>
<feature type="compositionally biased region" description="Polar residues" evidence="6">
    <location>
        <begin position="271"/>
        <end position="295"/>
    </location>
</feature>
<feature type="compositionally biased region" description="Pro residues" evidence="6">
    <location>
        <begin position="373"/>
        <end position="385"/>
    </location>
</feature>
<name>A0A0C2Z2J6_HEBCY</name>
<dbReference type="SUPFAM" id="SSF46785">
    <property type="entry name" value="Winged helix' DNA-binding domain"/>
    <property type="match status" value="1"/>
</dbReference>
<feature type="region of interest" description="Disordered" evidence="6">
    <location>
        <begin position="197"/>
        <end position="484"/>
    </location>
</feature>
<feature type="compositionally biased region" description="Low complexity" evidence="6">
    <location>
        <begin position="361"/>
        <end position="372"/>
    </location>
</feature>
<feature type="DNA-binding region" description="Fork-head" evidence="5">
    <location>
        <begin position="136"/>
        <end position="226"/>
    </location>
</feature>
<dbReference type="Proteomes" id="UP000053424">
    <property type="component" value="Unassembled WGS sequence"/>
</dbReference>
<dbReference type="EMBL" id="KN831769">
    <property type="protein sequence ID" value="KIM47482.1"/>
    <property type="molecule type" value="Genomic_DNA"/>
</dbReference>
<evidence type="ECO:0000256" key="6">
    <source>
        <dbReference type="SAM" id="MobiDB-lite"/>
    </source>
</evidence>
<keyword evidence="9" id="KW-1185">Reference proteome</keyword>
<dbReference type="InterPro" id="IPR036388">
    <property type="entry name" value="WH-like_DNA-bd_sf"/>
</dbReference>
<feature type="compositionally biased region" description="Low complexity" evidence="6">
    <location>
        <begin position="316"/>
        <end position="328"/>
    </location>
</feature>
<feature type="region of interest" description="Disordered" evidence="6">
    <location>
        <begin position="1"/>
        <end position="73"/>
    </location>
</feature>
<dbReference type="PROSITE" id="PS50039">
    <property type="entry name" value="FORK_HEAD_3"/>
    <property type="match status" value="1"/>
</dbReference>
<comment type="subcellular location">
    <subcellularLocation>
        <location evidence="5">Nucleus</location>
    </subcellularLocation>
</comment>
<evidence type="ECO:0000256" key="1">
    <source>
        <dbReference type="ARBA" id="ARBA00023015"/>
    </source>
</evidence>
<reference evidence="9" key="2">
    <citation type="submission" date="2015-01" db="EMBL/GenBank/DDBJ databases">
        <title>Evolutionary Origins and Diversification of the Mycorrhizal Mutualists.</title>
        <authorList>
            <consortium name="DOE Joint Genome Institute"/>
            <consortium name="Mycorrhizal Genomics Consortium"/>
            <person name="Kohler A."/>
            <person name="Kuo A."/>
            <person name="Nagy L.G."/>
            <person name="Floudas D."/>
            <person name="Copeland A."/>
            <person name="Barry K.W."/>
            <person name="Cichocki N."/>
            <person name="Veneault-Fourrey C."/>
            <person name="LaButti K."/>
            <person name="Lindquist E.A."/>
            <person name="Lipzen A."/>
            <person name="Lundell T."/>
            <person name="Morin E."/>
            <person name="Murat C."/>
            <person name="Riley R."/>
            <person name="Ohm R."/>
            <person name="Sun H."/>
            <person name="Tunlid A."/>
            <person name="Henrissat B."/>
            <person name="Grigoriev I.V."/>
            <person name="Hibbett D.S."/>
            <person name="Martin F."/>
        </authorList>
    </citation>
    <scope>NUCLEOTIDE SEQUENCE [LARGE SCALE GENOMIC DNA]</scope>
    <source>
        <strain evidence="9">h7</strain>
    </source>
</reference>
<protein>
    <recommendedName>
        <fullName evidence="7">Fork-head domain-containing protein</fullName>
    </recommendedName>
</protein>
<dbReference type="AlphaFoldDB" id="A0A0C2Z2J6"/>
<sequence>MPHVATLSTQMPDQLTIETEPVRFSDDEGEDEISPESDDDEVDELESDYGNYDEPSPPVSVPAGGGVITQTSSDENKGLLAKISLIEKKAPSVPPVKPPRRKLEKHDRRIDLGLHDHQAHADCPDTLACLPDTQGRPQHTLPVILRCAILGSPRKRLTIREIYATMESKYPFYKSAGETWKQSVRHHLSLNRLFERQPRPVTDPGFGSYWTVNLDAPPGTKRPRKRGRPNKEGDAAKKATKAPGSPQPTKYQFQPQTHPAPPPPPLPQPQVNTLSPRATHQPQPQPMAQSQTTFPQVPPHAPKVYQQRPHRSAISPPVQQQPSQQQQRSQRHPNHPPPLPPLPPLPQPSQQQHHRHHQSHHNVQPHPMQRTSPPSPPPPPPPIQQPNPARFYSGSRQQPQPSHKRKSSTPMTPVSGRGSDYPPSSKESETEDGGPMTHEEDNSGPIISDDDANSDEDMDRGYKHRQSHPGAKHTAFVPTKPSPIFSLPPFSALGQTREDVIEHMRQEIATLRRTSAEAVSTSIRLTEQLANANLEVSRSREAVRDLEDMLAG</sequence>
<dbReference type="PANTHER" id="PTHR46078">
    <property type="entry name" value="FORKHEAD BOX PROTEIN J2 FAMILY MEMBER"/>
    <property type="match status" value="1"/>
</dbReference>
<dbReference type="GO" id="GO:0000981">
    <property type="term" value="F:DNA-binding transcription factor activity, RNA polymerase II-specific"/>
    <property type="evidence" value="ECO:0007669"/>
    <property type="project" value="TreeGrafter"/>
</dbReference>
<dbReference type="GO" id="GO:0000978">
    <property type="term" value="F:RNA polymerase II cis-regulatory region sequence-specific DNA binding"/>
    <property type="evidence" value="ECO:0007669"/>
    <property type="project" value="TreeGrafter"/>
</dbReference>
<feature type="compositionally biased region" description="Acidic residues" evidence="6">
    <location>
        <begin position="448"/>
        <end position="458"/>
    </location>
</feature>
<dbReference type="HOGENOM" id="CLU_493511_0_0_1"/>
<evidence type="ECO:0000256" key="3">
    <source>
        <dbReference type="ARBA" id="ARBA00023163"/>
    </source>
</evidence>
<evidence type="ECO:0000313" key="9">
    <source>
        <dbReference type="Proteomes" id="UP000053424"/>
    </source>
</evidence>
<evidence type="ECO:0000256" key="2">
    <source>
        <dbReference type="ARBA" id="ARBA00023125"/>
    </source>
</evidence>
<dbReference type="InterPro" id="IPR045912">
    <property type="entry name" value="FOXJ2/3-like"/>
</dbReference>
<dbReference type="PRINTS" id="PR00053">
    <property type="entry name" value="FORKHEAD"/>
</dbReference>
<dbReference type="Pfam" id="PF00250">
    <property type="entry name" value="Forkhead"/>
    <property type="match status" value="1"/>
</dbReference>
<dbReference type="SMART" id="SM00339">
    <property type="entry name" value="FH"/>
    <property type="match status" value="1"/>
</dbReference>
<feature type="compositionally biased region" description="Pro residues" evidence="6">
    <location>
        <begin position="335"/>
        <end position="347"/>
    </location>
</feature>
<keyword evidence="2 5" id="KW-0238">DNA-binding</keyword>
<evidence type="ECO:0000256" key="5">
    <source>
        <dbReference type="PROSITE-ProRule" id="PRU00089"/>
    </source>
</evidence>
<dbReference type="InterPro" id="IPR036390">
    <property type="entry name" value="WH_DNA-bd_sf"/>
</dbReference>
<feature type="compositionally biased region" description="Basic residues" evidence="6">
    <location>
        <begin position="462"/>
        <end position="471"/>
    </location>
</feature>
<evidence type="ECO:0000313" key="8">
    <source>
        <dbReference type="EMBL" id="KIM47482.1"/>
    </source>
</evidence>
<keyword evidence="4 5" id="KW-0539">Nucleus</keyword>
<reference evidence="8 9" key="1">
    <citation type="submission" date="2014-04" db="EMBL/GenBank/DDBJ databases">
        <authorList>
            <consortium name="DOE Joint Genome Institute"/>
            <person name="Kuo A."/>
            <person name="Gay G."/>
            <person name="Dore J."/>
            <person name="Kohler A."/>
            <person name="Nagy L.G."/>
            <person name="Floudas D."/>
            <person name="Copeland A."/>
            <person name="Barry K.W."/>
            <person name="Cichocki N."/>
            <person name="Veneault-Fourrey C."/>
            <person name="LaButti K."/>
            <person name="Lindquist E.A."/>
            <person name="Lipzen A."/>
            <person name="Lundell T."/>
            <person name="Morin E."/>
            <person name="Murat C."/>
            <person name="Sun H."/>
            <person name="Tunlid A."/>
            <person name="Henrissat B."/>
            <person name="Grigoriev I.V."/>
            <person name="Hibbett D.S."/>
            <person name="Martin F."/>
            <person name="Nordberg H.P."/>
            <person name="Cantor M.N."/>
            <person name="Hua S.X."/>
        </authorList>
    </citation>
    <scope>NUCLEOTIDE SEQUENCE [LARGE SCALE GENOMIC DNA]</scope>
    <source>
        <strain evidence="9">h7</strain>
    </source>
</reference>
<dbReference type="Gene3D" id="1.10.10.10">
    <property type="entry name" value="Winged helix-like DNA-binding domain superfamily/Winged helix DNA-binding domain"/>
    <property type="match status" value="1"/>
</dbReference>
<feature type="compositionally biased region" description="Polar residues" evidence="6">
    <location>
        <begin position="1"/>
        <end position="17"/>
    </location>
</feature>
<dbReference type="InterPro" id="IPR001766">
    <property type="entry name" value="Fork_head_dom"/>
</dbReference>
<proteinExistence type="predicted"/>
<dbReference type="CDD" id="cd00059">
    <property type="entry name" value="FH_FOX"/>
    <property type="match status" value="1"/>
</dbReference>
<keyword evidence="3" id="KW-0804">Transcription</keyword>
<dbReference type="STRING" id="686832.A0A0C2Z2J6"/>
<feature type="compositionally biased region" description="Pro residues" evidence="6">
    <location>
        <begin position="258"/>
        <end position="268"/>
    </location>
</feature>
<dbReference type="PANTHER" id="PTHR46078:SF2">
    <property type="entry name" value="FORK-HEAD DOMAIN-CONTAINING PROTEIN"/>
    <property type="match status" value="1"/>
</dbReference>
<feature type="compositionally biased region" description="Acidic residues" evidence="6">
    <location>
        <begin position="27"/>
        <end position="47"/>
    </location>
</feature>
<keyword evidence="1" id="KW-0805">Transcription regulation</keyword>
<feature type="domain" description="Fork-head" evidence="7">
    <location>
        <begin position="136"/>
        <end position="226"/>
    </location>
</feature>
<organism evidence="8 9">
    <name type="scientific">Hebeloma cylindrosporum</name>
    <dbReference type="NCBI Taxonomy" id="76867"/>
    <lineage>
        <taxon>Eukaryota</taxon>
        <taxon>Fungi</taxon>
        <taxon>Dikarya</taxon>
        <taxon>Basidiomycota</taxon>
        <taxon>Agaricomycotina</taxon>
        <taxon>Agaricomycetes</taxon>
        <taxon>Agaricomycetidae</taxon>
        <taxon>Agaricales</taxon>
        <taxon>Agaricineae</taxon>
        <taxon>Hymenogastraceae</taxon>
        <taxon>Hebeloma</taxon>
    </lineage>
</organism>
<evidence type="ECO:0000256" key="4">
    <source>
        <dbReference type="ARBA" id="ARBA00023242"/>
    </source>
</evidence>
<evidence type="ECO:0000259" key="7">
    <source>
        <dbReference type="PROSITE" id="PS50039"/>
    </source>
</evidence>